<evidence type="ECO:0000313" key="1">
    <source>
        <dbReference type="EMBL" id="CAG8492188.1"/>
    </source>
</evidence>
<evidence type="ECO:0000313" key="2">
    <source>
        <dbReference type="Proteomes" id="UP000789525"/>
    </source>
</evidence>
<sequence>MGWFPFLFYSTTWVSEIFVRDSQKGVGTKLDGTQAGSFSLLLFSIVSLVASFVLPLLVTPSDTDVPLRELSMKQLLRLPLPFLTLPKLWTISHFIFAFAMMSTWWVGNVVQADLIIGFIGVTWSISMWAPFSLLGEYIKQKESGAAGGIGCEGDEGAQMYRLVEAREDEERECNGLGEDNLSTSLISPSNSNPIVALQQDHYGNEDIVSSGTILGIHNMFVVFPQFFATFFSSIVFAILEPVDKGPTDEGELDAGVDSIGFVLRCGGLVAIVAGYLCIRFYILKK</sequence>
<reference evidence="1" key="1">
    <citation type="submission" date="2021-06" db="EMBL/GenBank/DDBJ databases">
        <authorList>
            <person name="Kallberg Y."/>
            <person name="Tangrot J."/>
            <person name="Rosling A."/>
        </authorList>
    </citation>
    <scope>NUCLEOTIDE SEQUENCE</scope>
    <source>
        <strain evidence="1">CL356</strain>
    </source>
</reference>
<dbReference type="Proteomes" id="UP000789525">
    <property type="component" value="Unassembled WGS sequence"/>
</dbReference>
<gene>
    <name evidence="1" type="ORF">ACOLOM_LOCUS2427</name>
</gene>
<protein>
    <submittedName>
        <fullName evidence="1">3826_t:CDS:1</fullName>
    </submittedName>
</protein>
<comment type="caution">
    <text evidence="1">The sequence shown here is derived from an EMBL/GenBank/DDBJ whole genome shotgun (WGS) entry which is preliminary data.</text>
</comment>
<proteinExistence type="predicted"/>
<accession>A0ACA9KTA6</accession>
<keyword evidence="2" id="KW-1185">Reference proteome</keyword>
<dbReference type="EMBL" id="CAJVPT010003132">
    <property type="protein sequence ID" value="CAG8492188.1"/>
    <property type="molecule type" value="Genomic_DNA"/>
</dbReference>
<organism evidence="1 2">
    <name type="scientific">Acaulospora colombiana</name>
    <dbReference type="NCBI Taxonomy" id="27376"/>
    <lineage>
        <taxon>Eukaryota</taxon>
        <taxon>Fungi</taxon>
        <taxon>Fungi incertae sedis</taxon>
        <taxon>Mucoromycota</taxon>
        <taxon>Glomeromycotina</taxon>
        <taxon>Glomeromycetes</taxon>
        <taxon>Diversisporales</taxon>
        <taxon>Acaulosporaceae</taxon>
        <taxon>Acaulospora</taxon>
    </lineage>
</organism>
<name>A0ACA9KTA6_9GLOM</name>